<sequence length="85" mass="9056">MTNQQGSARIRQFTVEARKEAREAIAELRAVLALAGLQLPSLGEDWEGSFSGTVLVELGRARPDVVRGIAELLREALAARAALGG</sequence>
<proteinExistence type="predicted"/>
<name>A0A561UMK6_9ACTN</name>
<reference evidence="1 2" key="1">
    <citation type="submission" date="2019-06" db="EMBL/GenBank/DDBJ databases">
        <title>Sequencing the genomes of 1000 actinobacteria strains.</title>
        <authorList>
            <person name="Klenk H.-P."/>
        </authorList>
    </citation>
    <scope>NUCLEOTIDE SEQUENCE [LARGE SCALE GENOMIC DNA]</scope>
    <source>
        <strain evidence="1 2">DSM 44826</strain>
    </source>
</reference>
<evidence type="ECO:0000313" key="1">
    <source>
        <dbReference type="EMBL" id="TWG00601.1"/>
    </source>
</evidence>
<evidence type="ECO:0000313" key="2">
    <source>
        <dbReference type="Proteomes" id="UP000317940"/>
    </source>
</evidence>
<keyword evidence="2" id="KW-1185">Reference proteome</keyword>
<accession>A0A561UMK6</accession>
<protein>
    <submittedName>
        <fullName evidence="1">Uncharacterized protein</fullName>
    </submittedName>
</protein>
<comment type="caution">
    <text evidence="1">The sequence shown here is derived from an EMBL/GenBank/DDBJ whole genome shotgun (WGS) entry which is preliminary data.</text>
</comment>
<gene>
    <name evidence="1" type="ORF">FHX73_114481</name>
</gene>
<dbReference type="Proteomes" id="UP000317940">
    <property type="component" value="Unassembled WGS sequence"/>
</dbReference>
<dbReference type="AlphaFoldDB" id="A0A561UMK6"/>
<dbReference type="RefSeq" id="WP_246213904.1">
    <property type="nucleotide sequence ID" value="NZ_BAAAMZ010000052.1"/>
</dbReference>
<dbReference type="EMBL" id="VIWT01000001">
    <property type="protein sequence ID" value="TWG00601.1"/>
    <property type="molecule type" value="Genomic_DNA"/>
</dbReference>
<organism evidence="1 2">
    <name type="scientific">Kitasatospora viridis</name>
    <dbReference type="NCBI Taxonomy" id="281105"/>
    <lineage>
        <taxon>Bacteria</taxon>
        <taxon>Bacillati</taxon>
        <taxon>Actinomycetota</taxon>
        <taxon>Actinomycetes</taxon>
        <taxon>Kitasatosporales</taxon>
        <taxon>Streptomycetaceae</taxon>
        <taxon>Kitasatospora</taxon>
    </lineage>
</organism>